<accession>A0A6A5G4N7</accession>
<dbReference type="PANTHER" id="PTHR31379">
    <property type="entry name" value="F-BOX C PROTEIN-RELATED-RELATED"/>
    <property type="match status" value="1"/>
</dbReference>
<dbReference type="CTD" id="9813743"/>
<dbReference type="PANTHER" id="PTHR31379:SF4">
    <property type="entry name" value="F-BOX C PROTEIN-RELATED"/>
    <property type="match status" value="1"/>
</dbReference>
<dbReference type="EMBL" id="WUAV01000006">
    <property type="protein sequence ID" value="KAF1749662.1"/>
    <property type="molecule type" value="Genomic_DNA"/>
</dbReference>
<evidence type="ECO:0000313" key="2">
    <source>
        <dbReference type="Proteomes" id="UP000483820"/>
    </source>
</evidence>
<dbReference type="RefSeq" id="XP_003101938.2">
    <property type="nucleotide sequence ID" value="XM_003101890.2"/>
</dbReference>
<reference evidence="1 2" key="1">
    <citation type="submission" date="2019-12" db="EMBL/GenBank/DDBJ databases">
        <title>Chromosome-level assembly of the Caenorhabditis remanei genome.</title>
        <authorList>
            <person name="Teterina A.A."/>
            <person name="Willis J.H."/>
            <person name="Phillips P.C."/>
        </authorList>
    </citation>
    <scope>NUCLEOTIDE SEQUENCE [LARGE SCALE GENOMIC DNA]</scope>
    <source>
        <strain evidence="1 2">PX506</strain>
        <tissue evidence="1">Whole organism</tissue>
    </source>
</reference>
<proteinExistence type="predicted"/>
<protein>
    <recommendedName>
        <fullName evidence="3">F-box associated domain-containing protein</fullName>
    </recommendedName>
</protein>
<gene>
    <name evidence="1" type="ORF">GCK72_026130</name>
</gene>
<name>A0A6A5G4N7_CAERE</name>
<dbReference type="KEGG" id="crq:GCK72_026130"/>
<evidence type="ECO:0008006" key="3">
    <source>
        <dbReference type="Google" id="ProtNLM"/>
    </source>
</evidence>
<dbReference type="InterPro" id="IPR021942">
    <property type="entry name" value="DUF3557"/>
</dbReference>
<comment type="caution">
    <text evidence="1">The sequence shown here is derived from an EMBL/GenBank/DDBJ whole genome shotgun (WGS) entry which is preliminary data.</text>
</comment>
<organism evidence="1 2">
    <name type="scientific">Caenorhabditis remanei</name>
    <name type="common">Caenorhabditis vulgaris</name>
    <dbReference type="NCBI Taxonomy" id="31234"/>
    <lineage>
        <taxon>Eukaryota</taxon>
        <taxon>Metazoa</taxon>
        <taxon>Ecdysozoa</taxon>
        <taxon>Nematoda</taxon>
        <taxon>Chromadorea</taxon>
        <taxon>Rhabditida</taxon>
        <taxon>Rhabditina</taxon>
        <taxon>Rhabditomorpha</taxon>
        <taxon>Rhabditoidea</taxon>
        <taxon>Rhabditidae</taxon>
        <taxon>Peloderinae</taxon>
        <taxon>Caenorhabditis</taxon>
    </lineage>
</organism>
<evidence type="ECO:0000313" key="1">
    <source>
        <dbReference type="EMBL" id="KAF1749662.1"/>
    </source>
</evidence>
<sequence length="314" mass="36091">MSKLSSKPTKVIGYPCLTLLLGKLSFVRRKQLCLACPALRKQENTIPYNLEIIGIGAYCSSSYYLCFKIDQLTVEVCYYKSLQTNCCVWYESEHKKTATALPNNMSMEDAAEKLFMFYMNRQGTNIKKFVIKGTRAFLPKCSPLNIGTLCFEWSHDAPTEHGAWIKTTRPVDHLKICNIFRDEALTKAKSVFVDFMNFQEEGGDFETMMNWKCETLKVRGVPFDSMVTHCWTLSKTKLPIGYSFIYDHGRPNLELVTLDWLGMQVKGRKTFWNGRKCVTITMDDSTEFNIHGDKDVDSLEIIMEYNPRGTAIDR</sequence>
<dbReference type="Proteomes" id="UP000483820">
    <property type="component" value="Chromosome X"/>
</dbReference>
<dbReference type="GeneID" id="9813743"/>
<dbReference type="AlphaFoldDB" id="A0A6A5G4N7"/>